<dbReference type="AlphaFoldDB" id="B0N1Q8"/>
<accession>B0N1Q8</accession>
<dbReference type="SMART" id="SM00635">
    <property type="entry name" value="BID_2"/>
    <property type="match status" value="1"/>
</dbReference>
<dbReference type="SUPFAM" id="SSF49373">
    <property type="entry name" value="Invasin/intimin cell-adhesion fragments"/>
    <property type="match status" value="1"/>
</dbReference>
<feature type="transmembrane region" description="Helical" evidence="1">
    <location>
        <begin position="21"/>
        <end position="39"/>
    </location>
</feature>
<dbReference type="Pfam" id="PF02368">
    <property type="entry name" value="Big_2"/>
    <property type="match status" value="1"/>
</dbReference>
<reference evidence="3" key="2">
    <citation type="submission" date="2014-06" db="EMBL/GenBank/DDBJ databases">
        <title>Draft genome sequence of Clostridium ramosum(DSM 1402).</title>
        <authorList>
            <person name="Sudarsanam P."/>
            <person name="Ley R."/>
            <person name="Guruge J."/>
            <person name="Turnbaugh P.J."/>
            <person name="Mahowald M."/>
            <person name="Liep D."/>
            <person name="Gordon J."/>
        </authorList>
    </citation>
    <scope>NUCLEOTIDE SEQUENCE</scope>
    <source>
        <strain evidence="3">DSM 1402</strain>
    </source>
</reference>
<feature type="domain" description="BIG2" evidence="2">
    <location>
        <begin position="184"/>
        <end position="259"/>
    </location>
</feature>
<organism evidence="3 4">
    <name type="scientific">Thomasclavelia ramosa DSM 1402</name>
    <dbReference type="NCBI Taxonomy" id="445974"/>
    <lineage>
        <taxon>Bacteria</taxon>
        <taxon>Bacillati</taxon>
        <taxon>Bacillota</taxon>
        <taxon>Erysipelotrichia</taxon>
        <taxon>Erysipelotrichales</taxon>
        <taxon>Coprobacillaceae</taxon>
        <taxon>Thomasclavelia</taxon>
    </lineage>
</organism>
<proteinExistence type="predicted"/>
<keyword evidence="1" id="KW-0812">Transmembrane</keyword>
<dbReference type="EMBL" id="ABFX02000003">
    <property type="protein sequence ID" value="EDS19682.1"/>
    <property type="molecule type" value="Genomic_DNA"/>
</dbReference>
<evidence type="ECO:0000256" key="1">
    <source>
        <dbReference type="SAM" id="Phobius"/>
    </source>
</evidence>
<dbReference type="Proteomes" id="UP000005798">
    <property type="component" value="Unassembled WGS sequence"/>
</dbReference>
<evidence type="ECO:0000313" key="3">
    <source>
        <dbReference type="EMBL" id="EDS19682.1"/>
    </source>
</evidence>
<dbReference type="HOGENOM" id="CLU_879145_0_0_9"/>
<sequence>MNLWESKDKMKKIKDYILAHKIKVTIIIIILLGIIGALGKEQPKLILKQNTVNLEYGENFNYLDYVDKNKFDEEDISYSCDGFDEDNPAVGKYTITYKYGNSKKKLTLNIKDTTAPQLIQTKEIDIIENDEIDYRDYLEIKELSKYELEIDDSGVSYLAAGNYNASIKASDKYGNTSTLIMPVSIKALELELSTTTLNLEENQNNTINIKTNSTQPVVYTSSDETIATVDQSGNIKALKSGTVKITAAIKNKSVTCNVTVKGKPVETSSIRTPVADDNISTTVYITKTGDCYHSSGCGYLSRSKIAISKSTAINTGYRPCSRCHP</sequence>
<keyword evidence="1" id="KW-1133">Transmembrane helix</keyword>
<dbReference type="eggNOG" id="COG2374">
    <property type="taxonomic scope" value="Bacteria"/>
</dbReference>
<keyword evidence="4" id="KW-1185">Reference proteome</keyword>
<dbReference type="InterPro" id="IPR035451">
    <property type="entry name" value="Ada-like_dom_sf"/>
</dbReference>
<protein>
    <submittedName>
        <fullName evidence="3">Bacterial group 2 Ig-like protein</fullName>
    </submittedName>
</protein>
<dbReference type="InterPro" id="IPR003343">
    <property type="entry name" value="Big_2"/>
</dbReference>
<dbReference type="InterPro" id="IPR008964">
    <property type="entry name" value="Invasin/intimin_cell_adhesion"/>
</dbReference>
<dbReference type="SUPFAM" id="SSF57884">
    <property type="entry name" value="Ada DNA repair protein, N-terminal domain (N-Ada 10)"/>
    <property type="match status" value="1"/>
</dbReference>
<gene>
    <name evidence="3" type="ORF">CLORAM_00557</name>
</gene>
<evidence type="ECO:0000313" key="4">
    <source>
        <dbReference type="Proteomes" id="UP000005798"/>
    </source>
</evidence>
<dbReference type="Gene3D" id="2.60.40.1080">
    <property type="match status" value="1"/>
</dbReference>
<keyword evidence="1" id="KW-0472">Membrane</keyword>
<reference evidence="3" key="1">
    <citation type="submission" date="2007-11" db="EMBL/GenBank/DDBJ databases">
        <authorList>
            <person name="Fulton L."/>
            <person name="Clifton S."/>
            <person name="Fulton B."/>
            <person name="Xu J."/>
            <person name="Minx P."/>
            <person name="Pepin K.H."/>
            <person name="Johnson M."/>
            <person name="Thiruvilangam P."/>
            <person name="Bhonagiri V."/>
            <person name="Nash W.E."/>
            <person name="Mardis E.R."/>
            <person name="Wilson R.K."/>
        </authorList>
    </citation>
    <scope>NUCLEOTIDE SEQUENCE [LARGE SCALE GENOMIC DNA]</scope>
    <source>
        <strain evidence="3">DSM 1402</strain>
    </source>
</reference>
<evidence type="ECO:0000259" key="2">
    <source>
        <dbReference type="SMART" id="SM00635"/>
    </source>
</evidence>
<name>B0N1Q8_9FIRM</name>
<comment type="caution">
    <text evidence="3">The sequence shown here is derived from an EMBL/GenBank/DDBJ whole genome shotgun (WGS) entry which is preliminary data.</text>
</comment>